<comment type="caution">
    <text evidence="2">The sequence shown here is derived from an EMBL/GenBank/DDBJ whole genome shotgun (WGS) entry which is preliminary data.</text>
</comment>
<accession>A0A133U8H5</accession>
<dbReference type="AlphaFoldDB" id="A0A133U8H5"/>
<name>A0A133U8H5_9EURY</name>
<dbReference type="EMBL" id="LHXJ01000046">
    <property type="protein sequence ID" value="KXA90505.1"/>
    <property type="molecule type" value="Genomic_DNA"/>
</dbReference>
<dbReference type="SUPFAM" id="SSF47954">
    <property type="entry name" value="Cyclin-like"/>
    <property type="match status" value="1"/>
</dbReference>
<keyword evidence="3" id="KW-1185">Reference proteome</keyword>
<gene>
    <name evidence="2" type="ORF">AKJ57_04120</name>
</gene>
<evidence type="ECO:0000313" key="2">
    <source>
        <dbReference type="EMBL" id="KXA90505.1"/>
    </source>
</evidence>
<evidence type="ECO:0000259" key="1">
    <source>
        <dbReference type="Pfam" id="PF00382"/>
    </source>
</evidence>
<feature type="domain" description="Transcription factor TFIIB cyclin-like" evidence="1">
    <location>
        <begin position="1"/>
        <end position="60"/>
    </location>
</feature>
<sequence>IIKKAKKKNSFEVKNPVVTVAAALYMAATEAGEWRSQVEVAQTAKVSKSALFRRYKELTKNLKL</sequence>
<evidence type="ECO:0000313" key="3">
    <source>
        <dbReference type="Proteomes" id="UP000070163"/>
    </source>
</evidence>
<proteinExistence type="predicted"/>
<organism evidence="2 3">
    <name type="scientific">candidate division MSBL1 archaeon SCGC-AAA259A05</name>
    <dbReference type="NCBI Taxonomy" id="1698259"/>
    <lineage>
        <taxon>Archaea</taxon>
        <taxon>Methanobacteriati</taxon>
        <taxon>Methanobacteriota</taxon>
        <taxon>candidate division MSBL1</taxon>
    </lineage>
</organism>
<dbReference type="Proteomes" id="UP000070163">
    <property type="component" value="Unassembled WGS sequence"/>
</dbReference>
<dbReference type="GO" id="GO:0017025">
    <property type="term" value="F:TBP-class protein binding"/>
    <property type="evidence" value="ECO:0007669"/>
    <property type="project" value="InterPro"/>
</dbReference>
<reference evidence="2 3" key="1">
    <citation type="journal article" date="2016" name="Sci. Rep.">
        <title>Metabolic traits of an uncultured archaeal lineage -MSBL1- from brine pools of the Red Sea.</title>
        <authorList>
            <person name="Mwirichia R."/>
            <person name="Alam I."/>
            <person name="Rashid M."/>
            <person name="Vinu M."/>
            <person name="Ba-Alawi W."/>
            <person name="Anthony Kamau A."/>
            <person name="Kamanda Ngugi D."/>
            <person name="Goker M."/>
            <person name="Klenk H.P."/>
            <person name="Bajic V."/>
            <person name="Stingl U."/>
        </authorList>
    </citation>
    <scope>NUCLEOTIDE SEQUENCE [LARGE SCALE GENOMIC DNA]</scope>
    <source>
        <strain evidence="2">SCGC-AAA259A05</strain>
    </source>
</reference>
<dbReference type="Pfam" id="PF00382">
    <property type="entry name" value="TFIIB"/>
    <property type="match status" value="1"/>
</dbReference>
<feature type="non-terminal residue" evidence="2">
    <location>
        <position position="1"/>
    </location>
</feature>
<dbReference type="InterPro" id="IPR013150">
    <property type="entry name" value="TFIIB_cyclin"/>
</dbReference>
<protein>
    <recommendedName>
        <fullName evidence="1">Transcription factor TFIIB cyclin-like domain-containing protein</fullName>
    </recommendedName>
</protein>
<dbReference type="Gene3D" id="1.10.472.10">
    <property type="entry name" value="Cyclin-like"/>
    <property type="match status" value="1"/>
</dbReference>
<dbReference type="InterPro" id="IPR036915">
    <property type="entry name" value="Cyclin-like_sf"/>
</dbReference>